<evidence type="ECO:0000256" key="2">
    <source>
        <dbReference type="ARBA" id="ARBA00023125"/>
    </source>
</evidence>
<dbReference type="SMART" id="SM00895">
    <property type="entry name" value="FCD"/>
    <property type="match status" value="1"/>
</dbReference>
<dbReference type="CDD" id="cd07377">
    <property type="entry name" value="WHTH_GntR"/>
    <property type="match status" value="1"/>
</dbReference>
<dbReference type="EMBL" id="FNVU01000013">
    <property type="protein sequence ID" value="SEG82272.1"/>
    <property type="molecule type" value="Genomic_DNA"/>
</dbReference>
<dbReference type="Pfam" id="PF00392">
    <property type="entry name" value="GntR"/>
    <property type="match status" value="1"/>
</dbReference>
<dbReference type="SUPFAM" id="SSF48008">
    <property type="entry name" value="GntR ligand-binding domain-like"/>
    <property type="match status" value="1"/>
</dbReference>
<dbReference type="AlphaFoldDB" id="A0A1H6DAR5"/>
<dbReference type="Proteomes" id="UP000236754">
    <property type="component" value="Unassembled WGS sequence"/>
</dbReference>
<evidence type="ECO:0000259" key="5">
    <source>
        <dbReference type="PROSITE" id="PS50949"/>
    </source>
</evidence>
<keyword evidence="7" id="KW-1185">Reference proteome</keyword>
<keyword evidence="1" id="KW-0805">Transcription regulation</keyword>
<dbReference type="SUPFAM" id="SSF46785">
    <property type="entry name" value="Winged helix' DNA-binding domain"/>
    <property type="match status" value="1"/>
</dbReference>
<sequence>MTPYARRGVHGQTVETLARRVLSGEIPEGSTLDLPALQSELDVSLTALRESLKVLAAKGMVDARQKRGTFVRARADWNLLDADVLRWQFAGGTTNGTDSGLLRNLGEVRAIIEPAAVRLAALRRTADDLTALDAALRAMGERGAGPAHAVEADLAFHRALLAATHNELLERMEMVIESGLAHRDEIVHSSPHGEDPVPSHRAVLDAVRDQDADAAEHAMRALLEQAVRDLDLVHGSGGTEQAPQQAPQPVPQSAPESAPQPAPAGTLPATAPGPQPVSEDNQ</sequence>
<dbReference type="PANTHER" id="PTHR43537:SF44">
    <property type="entry name" value="GNTR FAMILY REGULATORY PROTEIN"/>
    <property type="match status" value="1"/>
</dbReference>
<keyword evidence="2 6" id="KW-0238">DNA-binding</keyword>
<dbReference type="InterPro" id="IPR000524">
    <property type="entry name" value="Tscrpt_reg_HTH_GntR"/>
</dbReference>
<gene>
    <name evidence="6" type="ORF">SAMN05216223_113123</name>
</gene>
<dbReference type="Gene3D" id="1.20.120.530">
    <property type="entry name" value="GntR ligand-binding domain-like"/>
    <property type="match status" value="1"/>
</dbReference>
<dbReference type="InterPro" id="IPR008920">
    <property type="entry name" value="TF_FadR/GntR_C"/>
</dbReference>
<dbReference type="SMART" id="SM00345">
    <property type="entry name" value="HTH_GNTR"/>
    <property type="match status" value="1"/>
</dbReference>
<dbReference type="Gene3D" id="1.10.10.10">
    <property type="entry name" value="Winged helix-like DNA-binding domain superfamily/Winged helix DNA-binding domain"/>
    <property type="match status" value="1"/>
</dbReference>
<dbReference type="OrthoDB" id="4164516at2"/>
<feature type="domain" description="HTH gntR-type" evidence="5">
    <location>
        <begin position="7"/>
        <end position="74"/>
    </location>
</feature>
<evidence type="ECO:0000256" key="4">
    <source>
        <dbReference type="SAM" id="MobiDB-lite"/>
    </source>
</evidence>
<dbReference type="PANTHER" id="PTHR43537">
    <property type="entry name" value="TRANSCRIPTIONAL REGULATOR, GNTR FAMILY"/>
    <property type="match status" value="1"/>
</dbReference>
<name>A0A1H6DAR5_9ACTN</name>
<dbReference type="InterPro" id="IPR036390">
    <property type="entry name" value="WH_DNA-bd_sf"/>
</dbReference>
<feature type="compositionally biased region" description="Pro residues" evidence="4">
    <location>
        <begin position="246"/>
        <end position="262"/>
    </location>
</feature>
<dbReference type="GO" id="GO:0003700">
    <property type="term" value="F:DNA-binding transcription factor activity"/>
    <property type="evidence" value="ECO:0007669"/>
    <property type="project" value="InterPro"/>
</dbReference>
<dbReference type="RefSeq" id="WP_103888623.1">
    <property type="nucleotide sequence ID" value="NZ_FNVU01000013.1"/>
</dbReference>
<proteinExistence type="predicted"/>
<dbReference type="InterPro" id="IPR036388">
    <property type="entry name" value="WH-like_DNA-bd_sf"/>
</dbReference>
<dbReference type="Pfam" id="PF07729">
    <property type="entry name" value="FCD"/>
    <property type="match status" value="1"/>
</dbReference>
<reference evidence="6 7" key="1">
    <citation type="submission" date="2016-10" db="EMBL/GenBank/DDBJ databases">
        <authorList>
            <person name="de Groot N.N."/>
        </authorList>
    </citation>
    <scope>NUCLEOTIDE SEQUENCE [LARGE SCALE GENOMIC DNA]</scope>
    <source>
        <strain evidence="6 7">CGMCC 4.2023</strain>
    </source>
</reference>
<feature type="region of interest" description="Disordered" evidence="4">
    <location>
        <begin position="234"/>
        <end position="282"/>
    </location>
</feature>
<keyword evidence="3" id="KW-0804">Transcription</keyword>
<feature type="compositionally biased region" description="Low complexity" evidence="4">
    <location>
        <begin position="263"/>
        <end position="272"/>
    </location>
</feature>
<protein>
    <submittedName>
        <fullName evidence="6">DNA-binding transcriptional regulator, FadR family</fullName>
    </submittedName>
</protein>
<evidence type="ECO:0000313" key="7">
    <source>
        <dbReference type="Proteomes" id="UP000236754"/>
    </source>
</evidence>
<dbReference type="PROSITE" id="PS50949">
    <property type="entry name" value="HTH_GNTR"/>
    <property type="match status" value="1"/>
</dbReference>
<accession>A0A1H6DAR5</accession>
<dbReference type="GO" id="GO:0003677">
    <property type="term" value="F:DNA binding"/>
    <property type="evidence" value="ECO:0007669"/>
    <property type="project" value="UniProtKB-KW"/>
</dbReference>
<evidence type="ECO:0000313" key="6">
    <source>
        <dbReference type="EMBL" id="SEG82272.1"/>
    </source>
</evidence>
<dbReference type="InterPro" id="IPR011711">
    <property type="entry name" value="GntR_C"/>
</dbReference>
<evidence type="ECO:0000256" key="3">
    <source>
        <dbReference type="ARBA" id="ARBA00023163"/>
    </source>
</evidence>
<organism evidence="6 7">
    <name type="scientific">Actinacidiphila yanglinensis</name>
    <dbReference type="NCBI Taxonomy" id="310779"/>
    <lineage>
        <taxon>Bacteria</taxon>
        <taxon>Bacillati</taxon>
        <taxon>Actinomycetota</taxon>
        <taxon>Actinomycetes</taxon>
        <taxon>Kitasatosporales</taxon>
        <taxon>Streptomycetaceae</taxon>
        <taxon>Actinacidiphila</taxon>
    </lineage>
</organism>
<evidence type="ECO:0000256" key="1">
    <source>
        <dbReference type="ARBA" id="ARBA00023015"/>
    </source>
</evidence>